<feature type="signal peptide" evidence="1">
    <location>
        <begin position="1"/>
        <end position="18"/>
    </location>
</feature>
<reference evidence="2" key="1">
    <citation type="journal article" date="2019" name="Sci. Rep.">
        <title>Full-Length Transcriptome Survey and Expression Analysis of Parasitoid Wasp Chouioia cunea upon Exposure to 1-Dodecene.</title>
        <authorList>
            <person name="Pan L."/>
            <person name="Guo M."/>
            <person name="Jin X."/>
            <person name="Sun Z."/>
            <person name="Jiang H."/>
            <person name="Han J."/>
            <person name="Wang Y."/>
            <person name="Yan C."/>
            <person name="Li M."/>
        </authorList>
    </citation>
    <scope>NUCLEOTIDE SEQUENCE</scope>
</reference>
<dbReference type="Pfam" id="PF01395">
    <property type="entry name" value="PBP_GOBP"/>
    <property type="match status" value="1"/>
</dbReference>
<protein>
    <submittedName>
        <fullName evidence="2">Odorant-binding protein 14</fullName>
    </submittedName>
</protein>
<sequence>MKISVALFVVICIVGVYSHPHGEHGHKLTPEQIARIMADVEECARTNDIGHEVFEDLKAGKNPTPSRNLSCFSACVLKRNGVMNADGSTNHKPTDSDVAKECKDLRGDDDCETAGKIVSCLHKNNLILKISE</sequence>
<dbReference type="CDD" id="cd23992">
    <property type="entry name" value="PBP_GOBP"/>
    <property type="match status" value="1"/>
</dbReference>
<dbReference type="GO" id="GO:0005549">
    <property type="term" value="F:odorant binding"/>
    <property type="evidence" value="ECO:0007669"/>
    <property type="project" value="InterPro"/>
</dbReference>
<dbReference type="SMART" id="SM00708">
    <property type="entry name" value="PhBP"/>
    <property type="match status" value="1"/>
</dbReference>
<dbReference type="InterPro" id="IPR006170">
    <property type="entry name" value="PBP/GOBP"/>
</dbReference>
<evidence type="ECO:0000256" key="1">
    <source>
        <dbReference type="SAM" id="SignalP"/>
    </source>
</evidence>
<evidence type="ECO:0000313" key="2">
    <source>
        <dbReference type="EMBL" id="QGW50309.1"/>
    </source>
</evidence>
<keyword evidence="1" id="KW-0732">Signal</keyword>
<proteinExistence type="evidence at transcript level"/>
<organism evidence="2">
    <name type="scientific">Chouioia cunea</name>
    <dbReference type="NCBI Taxonomy" id="1570515"/>
    <lineage>
        <taxon>Eukaryota</taxon>
        <taxon>Metazoa</taxon>
        <taxon>Ecdysozoa</taxon>
        <taxon>Arthropoda</taxon>
        <taxon>Hexapoda</taxon>
        <taxon>Insecta</taxon>
        <taxon>Pterygota</taxon>
        <taxon>Neoptera</taxon>
        <taxon>Endopterygota</taxon>
        <taxon>Hymenoptera</taxon>
        <taxon>Apocrita</taxon>
        <taxon>Proctotrupomorpha</taxon>
        <taxon>Chalcidoidea</taxon>
        <taxon>Eulophidae</taxon>
        <taxon>Tetrastichinae</taxon>
        <taxon>Chouioia</taxon>
    </lineage>
</organism>
<dbReference type="SUPFAM" id="SSF47565">
    <property type="entry name" value="Insect pheromone/odorant-binding proteins"/>
    <property type="match status" value="1"/>
</dbReference>
<dbReference type="InterPro" id="IPR036728">
    <property type="entry name" value="PBP_GOBP_sf"/>
</dbReference>
<feature type="chain" id="PRO_5025451579" evidence="1">
    <location>
        <begin position="19"/>
        <end position="132"/>
    </location>
</feature>
<dbReference type="EMBL" id="MN616817">
    <property type="protein sequence ID" value="QGW50309.1"/>
    <property type="molecule type" value="mRNA"/>
</dbReference>
<dbReference type="AlphaFoldDB" id="A0A6B9CRP8"/>
<accession>A0A6B9CRP8</accession>
<dbReference type="Gene3D" id="1.10.238.20">
    <property type="entry name" value="Pheromone/general odorant binding protein domain"/>
    <property type="match status" value="1"/>
</dbReference>
<name>A0A6B9CRP8_9HYME</name>